<sequence>MTAPVLIFAVGNESRGDDALGPLLLRQLQDTAQIERLEDFQLQIEHAMDMKDRKIVLFIDAGMDTPAPFRFSRAHENNDAVLYSHALAPEALLKVYGQFYNEAPPASFILCIRGHAFELGEAPTAESLCNLTEALEFTRRLLINPDISVWDSLVTPL</sequence>
<dbReference type="MEROPS" id="A31.004"/>
<dbReference type="Proteomes" id="UP000001235">
    <property type="component" value="Chromosome"/>
</dbReference>
<dbReference type="SUPFAM" id="SSF53163">
    <property type="entry name" value="HybD-like"/>
    <property type="match status" value="1"/>
</dbReference>
<dbReference type="RefSeq" id="WP_013293542.1">
    <property type="nucleotide sequence ID" value="NC_014394.1"/>
</dbReference>
<proteinExistence type="predicted"/>
<dbReference type="HOGENOM" id="CLU_099037_6_0_4"/>
<dbReference type="AlphaFoldDB" id="D9SGF6"/>
<evidence type="ECO:0000313" key="1">
    <source>
        <dbReference type="EMBL" id="ADL55603.1"/>
    </source>
</evidence>
<reference evidence="1 2" key="1">
    <citation type="submission" date="2010-08" db="EMBL/GenBank/DDBJ databases">
        <title>Complete sequence of Gallionella capsiferriformans ES-2.</title>
        <authorList>
            <consortium name="US DOE Joint Genome Institute"/>
            <person name="Lucas S."/>
            <person name="Copeland A."/>
            <person name="Lapidus A."/>
            <person name="Cheng J.-F."/>
            <person name="Bruce D."/>
            <person name="Goodwin L."/>
            <person name="Pitluck S."/>
            <person name="Chertkov O."/>
            <person name="Davenport K.W."/>
            <person name="Detter J.C."/>
            <person name="Han C."/>
            <person name="Tapia R."/>
            <person name="Land M."/>
            <person name="Hauser L."/>
            <person name="Chang Y.-J."/>
            <person name="Jeffries C."/>
            <person name="Kyrpides N."/>
            <person name="Ivanova N."/>
            <person name="Mikhailova N."/>
            <person name="Shelobolina E.S."/>
            <person name="Picardal F."/>
            <person name="Roden E."/>
            <person name="Emerson D."/>
            <person name="Woyke T."/>
        </authorList>
    </citation>
    <scope>NUCLEOTIDE SEQUENCE [LARGE SCALE GENOMIC DNA]</scope>
    <source>
        <strain evidence="1 2">ES-2</strain>
    </source>
</reference>
<organism evidence="1 2">
    <name type="scientific">Gallionella capsiferriformans (strain ES-2)</name>
    <name type="common">Gallionella ferruginea capsiferriformans (strain ES-2)</name>
    <dbReference type="NCBI Taxonomy" id="395494"/>
    <lineage>
        <taxon>Bacteria</taxon>
        <taxon>Pseudomonadati</taxon>
        <taxon>Pseudomonadota</taxon>
        <taxon>Betaproteobacteria</taxon>
        <taxon>Nitrosomonadales</taxon>
        <taxon>Gallionellaceae</taxon>
        <taxon>Gallionella</taxon>
    </lineage>
</organism>
<gene>
    <name evidence="1" type="ordered locus">Galf_1585</name>
</gene>
<dbReference type="STRING" id="395494.Galf_1585"/>
<dbReference type="OrthoDB" id="9808862at2"/>
<name>D9SGF6_GALCS</name>
<dbReference type="InterPro" id="IPR023430">
    <property type="entry name" value="Pept_HybD-like_dom_sf"/>
</dbReference>
<dbReference type="Gene3D" id="3.40.50.1450">
    <property type="entry name" value="HybD-like"/>
    <property type="match status" value="1"/>
</dbReference>
<accession>D9SGF6</accession>
<dbReference type="EMBL" id="CP002159">
    <property type="protein sequence ID" value="ADL55603.1"/>
    <property type="molecule type" value="Genomic_DNA"/>
</dbReference>
<keyword evidence="2" id="KW-1185">Reference proteome</keyword>
<protein>
    <submittedName>
        <fullName evidence="1">HoxW protein</fullName>
    </submittedName>
</protein>
<evidence type="ECO:0000313" key="2">
    <source>
        <dbReference type="Proteomes" id="UP000001235"/>
    </source>
</evidence>
<dbReference type="KEGG" id="gca:Galf_1585"/>
<dbReference type="eggNOG" id="COG0680">
    <property type="taxonomic scope" value="Bacteria"/>
</dbReference>